<dbReference type="Pfam" id="PF07681">
    <property type="entry name" value="DoxX"/>
    <property type="match status" value="1"/>
</dbReference>
<accession>A0A0S4TL39</accession>
<feature type="transmembrane region" description="Helical" evidence="7">
    <location>
        <begin position="50"/>
        <end position="70"/>
    </location>
</feature>
<evidence type="ECO:0000256" key="4">
    <source>
        <dbReference type="ARBA" id="ARBA00022692"/>
    </source>
</evidence>
<evidence type="ECO:0000313" key="8">
    <source>
        <dbReference type="EMBL" id="CUV10832.1"/>
    </source>
</evidence>
<evidence type="ECO:0000256" key="5">
    <source>
        <dbReference type="ARBA" id="ARBA00022989"/>
    </source>
</evidence>
<reference evidence="8" key="1">
    <citation type="submission" date="2015-10" db="EMBL/GenBank/DDBJ databases">
        <authorList>
            <person name="Gilbert D.G."/>
        </authorList>
    </citation>
    <scope>NUCLEOTIDE SEQUENCE</scope>
    <source>
        <strain evidence="8">Phyl III-seqv23</strain>
    </source>
</reference>
<comment type="subcellular location">
    <subcellularLocation>
        <location evidence="1">Cell membrane</location>
        <topology evidence="1">Multi-pass membrane protein</topology>
    </subcellularLocation>
</comment>
<dbReference type="PANTHER" id="PTHR33452">
    <property type="entry name" value="OXIDOREDUCTASE CATD-RELATED"/>
    <property type="match status" value="1"/>
</dbReference>
<organism evidence="8">
    <name type="scientific">Ralstonia solanacearum</name>
    <name type="common">Pseudomonas solanacearum</name>
    <dbReference type="NCBI Taxonomy" id="305"/>
    <lineage>
        <taxon>Bacteria</taxon>
        <taxon>Pseudomonadati</taxon>
        <taxon>Pseudomonadota</taxon>
        <taxon>Betaproteobacteria</taxon>
        <taxon>Burkholderiales</taxon>
        <taxon>Burkholderiaceae</taxon>
        <taxon>Ralstonia</taxon>
        <taxon>Ralstonia solanacearum species complex</taxon>
    </lineage>
</organism>
<dbReference type="EMBL" id="CP039339">
    <property type="protein sequence ID" value="QCX48809.1"/>
    <property type="molecule type" value="Genomic_DNA"/>
</dbReference>
<dbReference type="PATRIC" id="fig|305.106.peg.4342"/>
<dbReference type="InterPro" id="IPR051907">
    <property type="entry name" value="DoxX-like_oxidoreductase"/>
</dbReference>
<feature type="transmembrane region" description="Helical" evidence="7">
    <location>
        <begin position="12"/>
        <end position="30"/>
    </location>
</feature>
<dbReference type="Proteomes" id="UP000310553">
    <property type="component" value="Chromosome"/>
</dbReference>
<gene>
    <name evidence="8" type="primary">yphA</name>
    <name evidence="9" type="ORF">E7Z57_06660</name>
    <name evidence="8" type="ORF">RUN39_v1_10025</name>
</gene>
<reference evidence="9 10" key="2">
    <citation type="submission" date="2019-04" db="EMBL/GenBank/DDBJ databases">
        <title>Complete Genome of UW386 and Higher Quality Genome of UW700.</title>
        <authorList>
            <person name="Jacobs J."/>
            <person name="Perez A."/>
            <person name="Steidl O."/>
            <person name="Allen C."/>
        </authorList>
    </citation>
    <scope>NUCLEOTIDE SEQUENCE [LARGE SCALE GENOMIC DNA]</scope>
    <source>
        <strain evidence="9 10">UW386</strain>
    </source>
</reference>
<evidence type="ECO:0000256" key="1">
    <source>
        <dbReference type="ARBA" id="ARBA00004651"/>
    </source>
</evidence>
<comment type="similarity">
    <text evidence="2">Belongs to the DoxX family.</text>
</comment>
<evidence type="ECO:0000256" key="7">
    <source>
        <dbReference type="SAM" id="Phobius"/>
    </source>
</evidence>
<proteinExistence type="inferred from homology"/>
<feature type="transmembrane region" description="Helical" evidence="7">
    <location>
        <begin position="116"/>
        <end position="133"/>
    </location>
</feature>
<keyword evidence="3" id="KW-1003">Cell membrane</keyword>
<keyword evidence="4 7" id="KW-0812">Transmembrane</keyword>
<sequence length="136" mass="14701">MNAAIERWRDELILLSRVLMMLLFLISGWGKLTGFSATVGYMGTVGAPMPMLAAIVAVIMEFGVGIALLIGFWTRPLALLMALFVLGTALIAHTFWNVEGAMQTANMVQFYKNLSIMGGLILLSVTGAGKYALQKS</sequence>
<evidence type="ECO:0000256" key="6">
    <source>
        <dbReference type="ARBA" id="ARBA00023136"/>
    </source>
</evidence>
<dbReference type="AlphaFoldDB" id="A0A0S4TL39"/>
<name>A0A0S4TL39_RALSL</name>
<feature type="transmembrane region" description="Helical" evidence="7">
    <location>
        <begin position="77"/>
        <end position="96"/>
    </location>
</feature>
<dbReference type="GO" id="GO:0005886">
    <property type="term" value="C:plasma membrane"/>
    <property type="evidence" value="ECO:0007669"/>
    <property type="project" value="UniProtKB-SubCell"/>
</dbReference>
<evidence type="ECO:0000256" key="2">
    <source>
        <dbReference type="ARBA" id="ARBA00006679"/>
    </source>
</evidence>
<dbReference type="PANTHER" id="PTHR33452:SF1">
    <property type="entry name" value="INNER MEMBRANE PROTEIN YPHA-RELATED"/>
    <property type="match status" value="1"/>
</dbReference>
<evidence type="ECO:0000256" key="3">
    <source>
        <dbReference type="ARBA" id="ARBA00022475"/>
    </source>
</evidence>
<keyword evidence="5 7" id="KW-1133">Transmembrane helix</keyword>
<evidence type="ECO:0000313" key="9">
    <source>
        <dbReference type="EMBL" id="QCX48809.1"/>
    </source>
</evidence>
<protein>
    <submittedName>
        <fullName evidence="9">DoxX family protein</fullName>
    </submittedName>
    <submittedName>
        <fullName evidence="8">Inner membrane protein YphA</fullName>
    </submittedName>
</protein>
<dbReference type="InterPro" id="IPR032808">
    <property type="entry name" value="DoxX"/>
</dbReference>
<keyword evidence="6 7" id="KW-0472">Membrane</keyword>
<evidence type="ECO:0000313" key="10">
    <source>
        <dbReference type="Proteomes" id="UP000310553"/>
    </source>
</evidence>
<dbReference type="EMBL" id="LN899819">
    <property type="protein sequence ID" value="CUV10832.1"/>
    <property type="molecule type" value="Genomic_DNA"/>
</dbReference>